<keyword evidence="17" id="KW-1185">Reference proteome</keyword>
<evidence type="ECO:0000259" key="15">
    <source>
        <dbReference type="Pfam" id="PF07943"/>
    </source>
</evidence>
<comment type="catalytic activity">
    <reaction evidence="12">
        <text>Preferential cleavage: (Ac)2-L-Lys-D-Ala-|-D-Ala. Also transpeptidation of peptidyl-alanyl moieties that are N-acyl substituents of D-alanine.</text>
        <dbReference type="EC" id="3.4.16.4"/>
    </reaction>
</comment>
<evidence type="ECO:0000256" key="4">
    <source>
        <dbReference type="ARBA" id="ARBA00012448"/>
    </source>
</evidence>
<dbReference type="PRINTS" id="PR00725">
    <property type="entry name" value="DADACBPTASE1"/>
</dbReference>
<dbReference type="PANTHER" id="PTHR21581:SF11">
    <property type="entry name" value="D-ALANYL-D-ALANINE CARBOXYPEPTIDASE DACA"/>
    <property type="match status" value="1"/>
</dbReference>
<dbReference type="GO" id="GO:0016787">
    <property type="term" value="F:hydrolase activity"/>
    <property type="evidence" value="ECO:0007669"/>
    <property type="project" value="UniProtKB-KW"/>
</dbReference>
<reference evidence="17" key="1">
    <citation type="journal article" date="2019" name="Int. J. Syst. Evol. Microbiol.">
        <title>The Global Catalogue of Microorganisms (GCM) 10K type strain sequencing project: providing services to taxonomists for standard genome sequencing and annotation.</title>
        <authorList>
            <consortium name="The Broad Institute Genomics Platform"/>
            <consortium name="The Broad Institute Genome Sequencing Center for Infectious Disease"/>
            <person name="Wu L."/>
            <person name="Ma J."/>
        </authorList>
    </citation>
    <scope>NUCLEOTIDE SEQUENCE [LARGE SCALE GENOMIC DNA]</scope>
    <source>
        <strain evidence="17">CCM 8897</strain>
    </source>
</reference>
<evidence type="ECO:0000256" key="12">
    <source>
        <dbReference type="ARBA" id="ARBA00034000"/>
    </source>
</evidence>
<dbReference type="Pfam" id="PF07943">
    <property type="entry name" value="PBP5_C"/>
    <property type="match status" value="1"/>
</dbReference>
<evidence type="ECO:0000256" key="11">
    <source>
        <dbReference type="ARBA" id="ARBA00023316"/>
    </source>
</evidence>
<gene>
    <name evidence="16" type="ORF">ACFQHW_04730</name>
</gene>
<dbReference type="RefSeq" id="WP_164511183.1">
    <property type="nucleotide sequence ID" value="NZ_JBHSSM010000014.1"/>
</dbReference>
<evidence type="ECO:0000256" key="2">
    <source>
        <dbReference type="ARBA" id="ARBA00004752"/>
    </source>
</evidence>
<protein>
    <recommendedName>
        <fullName evidence="4">serine-type D-Ala-D-Ala carboxypeptidase</fullName>
        <ecNumber evidence="4">3.4.16.4</ecNumber>
    </recommendedName>
</protein>
<comment type="caution">
    <text evidence="16">The sequence shown here is derived from an EMBL/GenBank/DDBJ whole genome shotgun (WGS) entry which is preliminary data.</text>
</comment>
<dbReference type="Proteomes" id="UP001596310">
    <property type="component" value="Unassembled WGS sequence"/>
</dbReference>
<dbReference type="SUPFAM" id="SSF56601">
    <property type="entry name" value="beta-lactamase/transpeptidase-like"/>
    <property type="match status" value="1"/>
</dbReference>
<comment type="pathway">
    <text evidence="2">Cell wall biogenesis; peptidoglycan biosynthesis.</text>
</comment>
<evidence type="ECO:0000259" key="14">
    <source>
        <dbReference type="Pfam" id="PF00768"/>
    </source>
</evidence>
<keyword evidence="11" id="KW-0961">Cell wall biogenesis/degradation</keyword>
<evidence type="ECO:0000256" key="10">
    <source>
        <dbReference type="ARBA" id="ARBA00022984"/>
    </source>
</evidence>
<comment type="function">
    <text evidence="1">Removes C-terminal D-alanyl residues from sugar-peptide cell wall precursors.</text>
</comment>
<dbReference type="InterPro" id="IPR012907">
    <property type="entry name" value="Peptidase_S11_C"/>
</dbReference>
<dbReference type="EMBL" id="JBHSSM010000014">
    <property type="protein sequence ID" value="MFC6314874.1"/>
    <property type="molecule type" value="Genomic_DNA"/>
</dbReference>
<dbReference type="InterPro" id="IPR037167">
    <property type="entry name" value="Peptidase_S11_C_sf"/>
</dbReference>
<dbReference type="EC" id="3.4.16.4" evidence="4"/>
<dbReference type="Gene3D" id="3.40.710.10">
    <property type="entry name" value="DD-peptidase/beta-lactamase superfamily"/>
    <property type="match status" value="1"/>
</dbReference>
<keyword evidence="8 16" id="KW-0378">Hydrolase</keyword>
<evidence type="ECO:0000256" key="5">
    <source>
        <dbReference type="ARBA" id="ARBA00022645"/>
    </source>
</evidence>
<dbReference type="InterPro" id="IPR015956">
    <property type="entry name" value="Peniciliin-bd_prot_C_sf"/>
</dbReference>
<sequence length="430" mass="46691">MKNRTRHLFLVVTLVLGMIVGISQPTRQLVAAASSTIESPQTDIAGKAGLAVEVDSGQILAAKNIDTVLPIASLTKMLSLYLVLQAVQQGKLSWSQTLTPSDHEVTLSRNMELSNIPFAAGQAYTVKELFEAGWVYSANAAVMVLADAVSGDQTKFVDAMRAQLKKWGARDYQIVNASGLNNSFLGDNRYPDSAADAENQMRARDLAVVAQHLLNDYPEVLKTTTITGLPFHGTTYPTWNYLLPGQAVAQAELPVDGLKTGTSDLAGECFVGTVKKNGFRIITVVLHADGNSSDRTKRFVATADLMKEVYANWHLVNVFQTKKASALLPAMKVADGKKAKVKVVPSQTVKMLLPKSVTAKQLNLKIEKTKYSQTAPIAKNDQMGSVTMPLVGSGHLVPEQDQNVAVLAAEKVDGLNWLEKIWRNIKNLFS</sequence>
<dbReference type="Pfam" id="PF00768">
    <property type="entry name" value="Peptidase_S11"/>
    <property type="match status" value="1"/>
</dbReference>
<keyword evidence="10" id="KW-0573">Peptidoglycan synthesis</keyword>
<evidence type="ECO:0000313" key="16">
    <source>
        <dbReference type="EMBL" id="MFC6314874.1"/>
    </source>
</evidence>
<keyword evidence="5" id="KW-0121">Carboxypeptidase</keyword>
<evidence type="ECO:0000256" key="3">
    <source>
        <dbReference type="ARBA" id="ARBA00007164"/>
    </source>
</evidence>
<evidence type="ECO:0000256" key="13">
    <source>
        <dbReference type="RuleBase" id="RU004016"/>
    </source>
</evidence>
<evidence type="ECO:0000256" key="9">
    <source>
        <dbReference type="ARBA" id="ARBA00022960"/>
    </source>
</evidence>
<dbReference type="InterPro" id="IPR001967">
    <property type="entry name" value="Peptidase_S11_N"/>
</dbReference>
<evidence type="ECO:0000256" key="1">
    <source>
        <dbReference type="ARBA" id="ARBA00003217"/>
    </source>
</evidence>
<evidence type="ECO:0000256" key="7">
    <source>
        <dbReference type="ARBA" id="ARBA00022729"/>
    </source>
</evidence>
<keyword evidence="6" id="KW-0645">Protease</keyword>
<dbReference type="PANTHER" id="PTHR21581">
    <property type="entry name" value="D-ALANYL-D-ALANINE CARBOXYPEPTIDASE"/>
    <property type="match status" value="1"/>
</dbReference>
<keyword evidence="7" id="KW-0732">Signal</keyword>
<evidence type="ECO:0000256" key="6">
    <source>
        <dbReference type="ARBA" id="ARBA00022670"/>
    </source>
</evidence>
<accession>A0ABW1ULR5</accession>
<dbReference type="Gene3D" id="2.60.410.10">
    <property type="entry name" value="D-Ala-D-Ala carboxypeptidase, C-terminal domain"/>
    <property type="match status" value="1"/>
</dbReference>
<name>A0ABW1ULR5_9LACO</name>
<dbReference type="InterPro" id="IPR018044">
    <property type="entry name" value="Peptidase_S11"/>
</dbReference>
<organism evidence="16 17">
    <name type="scientific">Lapidilactobacillus achengensis</name>
    <dbReference type="NCBI Taxonomy" id="2486000"/>
    <lineage>
        <taxon>Bacteria</taxon>
        <taxon>Bacillati</taxon>
        <taxon>Bacillota</taxon>
        <taxon>Bacilli</taxon>
        <taxon>Lactobacillales</taxon>
        <taxon>Lactobacillaceae</taxon>
        <taxon>Lapidilactobacillus</taxon>
    </lineage>
</organism>
<dbReference type="InterPro" id="IPR012338">
    <property type="entry name" value="Beta-lactam/transpept-like"/>
</dbReference>
<keyword evidence="9" id="KW-0133">Cell shape</keyword>
<evidence type="ECO:0000256" key="8">
    <source>
        <dbReference type="ARBA" id="ARBA00022801"/>
    </source>
</evidence>
<feature type="domain" description="Peptidase S11 D-Ala-D-Ala carboxypeptidase A C-terminal" evidence="15">
    <location>
        <begin position="331"/>
        <end position="390"/>
    </location>
</feature>
<comment type="similarity">
    <text evidence="3 13">Belongs to the peptidase S11 family.</text>
</comment>
<dbReference type="SUPFAM" id="SSF69189">
    <property type="entry name" value="Penicillin-binding protein associated domain"/>
    <property type="match status" value="1"/>
</dbReference>
<feature type="domain" description="Peptidase S11 D-alanyl-D-alanine carboxypeptidase A N-terminal" evidence="14">
    <location>
        <begin position="40"/>
        <end position="289"/>
    </location>
</feature>
<proteinExistence type="inferred from homology"/>
<evidence type="ECO:0000313" key="17">
    <source>
        <dbReference type="Proteomes" id="UP001596310"/>
    </source>
</evidence>